<dbReference type="Pfam" id="PF26130">
    <property type="entry name" value="PB1-like"/>
    <property type="match status" value="1"/>
</dbReference>
<evidence type="ECO:0000256" key="2">
    <source>
        <dbReference type="ARBA" id="ARBA00023125"/>
    </source>
</evidence>
<dbReference type="InterPro" id="IPR001207">
    <property type="entry name" value="Transposase_mutator"/>
</dbReference>
<dbReference type="AlphaFoldDB" id="A0A0B2RU78"/>
<feature type="region of interest" description="Disordered" evidence="4">
    <location>
        <begin position="134"/>
        <end position="238"/>
    </location>
</feature>
<feature type="region of interest" description="Disordered" evidence="4">
    <location>
        <begin position="802"/>
        <end position="827"/>
    </location>
</feature>
<evidence type="ECO:0000256" key="3">
    <source>
        <dbReference type="ARBA" id="ARBA00023172"/>
    </source>
</evidence>
<evidence type="ECO:0000256" key="1">
    <source>
        <dbReference type="ARBA" id="ARBA00022578"/>
    </source>
</evidence>
<evidence type="ECO:0000259" key="5">
    <source>
        <dbReference type="Pfam" id="PF03108"/>
    </source>
</evidence>
<feature type="compositionally biased region" description="Basic and acidic residues" evidence="4">
    <location>
        <begin position="161"/>
        <end position="224"/>
    </location>
</feature>
<keyword evidence="2" id="KW-0238">DNA-binding</keyword>
<feature type="domain" description="MULE transposase" evidence="6">
    <location>
        <begin position="492"/>
        <end position="587"/>
    </location>
</feature>
<name>A0A0B2RU78_GLYSO</name>
<feature type="compositionally biased region" description="Basic residues" evidence="4">
    <location>
        <begin position="804"/>
        <end position="819"/>
    </location>
</feature>
<feature type="region of interest" description="Disordered" evidence="4">
    <location>
        <begin position="888"/>
        <end position="927"/>
    </location>
</feature>
<evidence type="ECO:0000256" key="4">
    <source>
        <dbReference type="SAM" id="MobiDB-lite"/>
    </source>
</evidence>
<keyword evidence="1" id="KW-0815">Transposition</keyword>
<organism evidence="8">
    <name type="scientific">Glycine soja</name>
    <name type="common">Wild soybean</name>
    <dbReference type="NCBI Taxonomy" id="3848"/>
    <lineage>
        <taxon>Eukaryota</taxon>
        <taxon>Viridiplantae</taxon>
        <taxon>Streptophyta</taxon>
        <taxon>Embryophyta</taxon>
        <taxon>Tracheophyta</taxon>
        <taxon>Spermatophyta</taxon>
        <taxon>Magnoliopsida</taxon>
        <taxon>eudicotyledons</taxon>
        <taxon>Gunneridae</taxon>
        <taxon>Pentapetalae</taxon>
        <taxon>rosids</taxon>
        <taxon>fabids</taxon>
        <taxon>Fabales</taxon>
        <taxon>Fabaceae</taxon>
        <taxon>Papilionoideae</taxon>
        <taxon>50 kb inversion clade</taxon>
        <taxon>NPAAA clade</taxon>
        <taxon>indigoferoid/millettioid clade</taxon>
        <taxon>Phaseoleae</taxon>
        <taxon>Glycine</taxon>
        <taxon>Glycine subgen. Soja</taxon>
    </lineage>
</organism>
<evidence type="ECO:0008006" key="9">
    <source>
        <dbReference type="Google" id="ProtNLM"/>
    </source>
</evidence>
<evidence type="ECO:0000313" key="8">
    <source>
        <dbReference type="EMBL" id="KHN37976.1"/>
    </source>
</evidence>
<dbReference type="InterPro" id="IPR018289">
    <property type="entry name" value="MULE_transposase_dom"/>
</dbReference>
<dbReference type="PANTHER" id="PTHR31973:SF187">
    <property type="entry name" value="MUTATOR TRANSPOSASE MUDRA PROTEIN"/>
    <property type="match status" value="1"/>
</dbReference>
<dbReference type="Pfam" id="PF10551">
    <property type="entry name" value="MULE"/>
    <property type="match status" value="1"/>
</dbReference>
<protein>
    <recommendedName>
        <fullName evidence="9">MULE transposase domain-containing protein</fullName>
    </recommendedName>
</protein>
<evidence type="ECO:0000259" key="6">
    <source>
        <dbReference type="Pfam" id="PF10551"/>
    </source>
</evidence>
<dbReference type="EMBL" id="KN646712">
    <property type="protein sequence ID" value="KHN37976.1"/>
    <property type="molecule type" value="Genomic_DNA"/>
</dbReference>
<dbReference type="Proteomes" id="UP000053555">
    <property type="component" value="Unassembled WGS sequence"/>
</dbReference>
<dbReference type="InterPro" id="IPR058594">
    <property type="entry name" value="PB1-like_dom_pln"/>
</dbReference>
<sequence length="942" mass="108521">MNDNITLVLHHGGRFTPRASDGKVEYIGGEFDVWEDISPDCLNAFILYDLVKACKKYSNIGECFWLIDKDLDFNHGLRSCTTDGDILHLVRDAFENENEINVYFHHEVDPILEEVPQMLHLECDPIRKAVENEDDLDDVPVAGHEEDVGAGEQTDAGEQMDAGKQRDGGEQRDTDAGEQRDGSEQRDTDAGEQRDGSEQRDTDAGEQRHGSEQRDTDGEERDVADSEEEKEVDSDETDAEWFINFSCMLNEVEAEVETDGYHSEELNIPISSDDEDEDVEVYPQYSQSSGVGEQKLELGMEFGTLDEFKSALREYSILMGREFKWKKNDKQRAIAKCKKAFCDWEIYCAKNEVRNSFQIKTFKHNHNCCREVNNKQANRQWVVSKLEGKLRMQPTLKCVEALEYFKQEFGVHIEVTKMWRAMKEAKQLVEGNERKQYAKVFDYAHELLRSNPGSTVKINTVPSPEGPPQFQRLYICLAGCKKGFVAGCRPFIGLDGCFLKSAFGGNLLSAVGLDGNNHIYVIAYAVVDIENKDNWKWFLTLLHEDLGDYIQNGWNFMSDMQKGLIPALQEVMPGAPHRFCVLHLWKNFTKQWKSKELKGIVWQCAKSTTVAEFEGHMAHLKTINCQAWEYLNKWPKQAWTKAHFSTIPKVDNICNNTCEVFNSRILQYRCKPIITMLEEIRSYIMRTMAARKVKLSGKPGPLCPVQYKRLEKEFHFANQWTPIWCGDNMGLRYEVHMWGNKVEVNLGMPCRHAIATITHKGGKPEDMCHEWLSIEAYNKTYQHFIEPVQGPQYWAQTQYTHPVPPHKRVQRGRLKKNRRRSVDEDNVTGHKLKRKLAEFTCGSLKSATTIVSLETEDELEIRIAARLPWWHCRMKLPENAQQLPLADMDKSSEQAAGTEPQSRRRRSNSAWEEEEEEEATSSFVNPNFFWEEEATLHVRENL</sequence>
<dbReference type="PANTHER" id="PTHR31973">
    <property type="entry name" value="POLYPROTEIN, PUTATIVE-RELATED"/>
    <property type="match status" value="1"/>
</dbReference>
<dbReference type="InterPro" id="IPR004332">
    <property type="entry name" value="Transposase_MuDR"/>
</dbReference>
<feature type="compositionally biased region" description="Acidic residues" evidence="4">
    <location>
        <begin position="225"/>
        <end position="238"/>
    </location>
</feature>
<dbReference type="GO" id="GO:0006313">
    <property type="term" value="P:DNA transposition"/>
    <property type="evidence" value="ECO:0007669"/>
    <property type="project" value="InterPro"/>
</dbReference>
<dbReference type="PROSITE" id="PS01007">
    <property type="entry name" value="TRANSPOSASE_MUTATOR"/>
    <property type="match status" value="1"/>
</dbReference>
<gene>
    <name evidence="8" type="ORF">glysoja_042077</name>
</gene>
<feature type="domain" description="Transposase MuDR plant" evidence="5">
    <location>
        <begin position="295"/>
        <end position="359"/>
    </location>
</feature>
<feature type="domain" description="PB1-like" evidence="7">
    <location>
        <begin position="1"/>
        <end position="106"/>
    </location>
</feature>
<dbReference type="Pfam" id="PF03108">
    <property type="entry name" value="DBD_Tnp_Mut"/>
    <property type="match status" value="1"/>
</dbReference>
<accession>A0A0B2RU78</accession>
<evidence type="ECO:0000259" key="7">
    <source>
        <dbReference type="Pfam" id="PF26130"/>
    </source>
</evidence>
<dbReference type="GO" id="GO:0003677">
    <property type="term" value="F:DNA binding"/>
    <property type="evidence" value="ECO:0007669"/>
    <property type="project" value="UniProtKB-KW"/>
</dbReference>
<keyword evidence="3" id="KW-0233">DNA recombination</keyword>
<dbReference type="GO" id="GO:0004803">
    <property type="term" value="F:transposase activity"/>
    <property type="evidence" value="ECO:0007669"/>
    <property type="project" value="InterPro"/>
</dbReference>
<reference evidence="8" key="1">
    <citation type="submission" date="2014-07" db="EMBL/GenBank/DDBJ databases">
        <title>Identification of a novel salt tolerance gene in wild soybean by whole-genome sequencing.</title>
        <authorList>
            <person name="Lam H.-M."/>
            <person name="Qi X."/>
            <person name="Li M.-W."/>
            <person name="Liu X."/>
            <person name="Xie M."/>
            <person name="Ni M."/>
            <person name="Xu X."/>
        </authorList>
    </citation>
    <scope>NUCLEOTIDE SEQUENCE [LARGE SCALE GENOMIC DNA]</scope>
    <source>
        <tissue evidence="8">Root</tissue>
    </source>
</reference>
<proteinExistence type="predicted"/>